<dbReference type="AlphaFoldDB" id="A0A8I0GC17"/>
<dbReference type="CDD" id="cd05797">
    <property type="entry name" value="Ribosomal_L10"/>
    <property type="match status" value="1"/>
</dbReference>
<sequence length="173" mass="18481">MAKPNKEAAIAELEEKFRTSSALLLTEYRGLTVSQMTDLRNALRAHATYSVTKNTLARIAAKNAGMDYLVDELKGPTAIVFVSGEAVDAAKALRDFAKENEKLVIKAGAMDGKLLDADGVKALADLDSREVTLAKLAGAFIAKQSQAAALFAAPATKMVRTIDALREKQEKAA</sequence>
<gene>
    <name evidence="7 8" type="primary">rplJ</name>
    <name evidence="8" type="ORF">H8R10_03245</name>
</gene>
<dbReference type="GO" id="GO:0006412">
    <property type="term" value="P:translation"/>
    <property type="evidence" value="ECO:0007669"/>
    <property type="project" value="UniProtKB-UniRule"/>
</dbReference>
<dbReference type="PROSITE" id="PS01109">
    <property type="entry name" value="RIBOSOMAL_L10"/>
    <property type="match status" value="1"/>
</dbReference>
<accession>A0A8I0GC17</accession>
<evidence type="ECO:0000256" key="7">
    <source>
        <dbReference type="HAMAP-Rule" id="MF_00362"/>
    </source>
</evidence>
<evidence type="ECO:0000256" key="1">
    <source>
        <dbReference type="ARBA" id="ARBA00002633"/>
    </source>
</evidence>
<evidence type="ECO:0000313" key="9">
    <source>
        <dbReference type="Proteomes" id="UP000627538"/>
    </source>
</evidence>
<dbReference type="EMBL" id="JACRUO010000001">
    <property type="protein sequence ID" value="MBD3689246.1"/>
    <property type="molecule type" value="Genomic_DNA"/>
</dbReference>
<dbReference type="InterPro" id="IPR047865">
    <property type="entry name" value="Ribosomal_uL10_bac_type"/>
</dbReference>
<evidence type="ECO:0000313" key="8">
    <source>
        <dbReference type="EMBL" id="MBD3689246.1"/>
    </source>
</evidence>
<dbReference type="SUPFAM" id="SSF160369">
    <property type="entry name" value="Ribosomal protein L10-like"/>
    <property type="match status" value="1"/>
</dbReference>
<dbReference type="GO" id="GO:0070180">
    <property type="term" value="F:large ribosomal subunit rRNA binding"/>
    <property type="evidence" value="ECO:0007669"/>
    <property type="project" value="UniProtKB-UniRule"/>
</dbReference>
<evidence type="ECO:0000256" key="3">
    <source>
        <dbReference type="ARBA" id="ARBA00022980"/>
    </source>
</evidence>
<evidence type="ECO:0000256" key="4">
    <source>
        <dbReference type="ARBA" id="ARBA00023274"/>
    </source>
</evidence>
<dbReference type="GO" id="GO:0003735">
    <property type="term" value="F:structural constituent of ribosome"/>
    <property type="evidence" value="ECO:0007669"/>
    <property type="project" value="InterPro"/>
</dbReference>
<dbReference type="InterPro" id="IPR043141">
    <property type="entry name" value="Ribosomal_uL10-like_sf"/>
</dbReference>
<keyword evidence="7" id="KW-0699">rRNA-binding</keyword>
<comment type="function">
    <text evidence="1 7">Forms part of the ribosomal stalk, playing a central role in the interaction of the ribosome with GTP-bound translation factors.</text>
</comment>
<evidence type="ECO:0000256" key="6">
    <source>
        <dbReference type="ARBA" id="ARBA00035202"/>
    </source>
</evidence>
<name>A0A8I0GC17_9ACTO</name>
<comment type="subunit">
    <text evidence="5 7">Part of the ribosomal stalk of the 50S ribosomal subunit. The N-terminus interacts with L11 and the large rRNA to form the base of the stalk. The C-terminus forms an elongated spine to which L12 dimers bind in a sequential fashion forming a multimeric L10(L12)X complex.</text>
</comment>
<dbReference type="NCBIfam" id="NF000955">
    <property type="entry name" value="PRK00099.1-1"/>
    <property type="match status" value="1"/>
</dbReference>
<dbReference type="RefSeq" id="WP_191071311.1">
    <property type="nucleotide sequence ID" value="NZ_CP060506.1"/>
</dbReference>
<dbReference type="InterPro" id="IPR002363">
    <property type="entry name" value="Ribosomal_uL10_CS_bac"/>
</dbReference>
<comment type="caution">
    <text evidence="8">The sequence shown here is derived from an EMBL/GenBank/DDBJ whole genome shotgun (WGS) entry which is preliminary data.</text>
</comment>
<proteinExistence type="inferred from homology"/>
<dbReference type="GO" id="GO:0015934">
    <property type="term" value="C:large ribosomal subunit"/>
    <property type="evidence" value="ECO:0007669"/>
    <property type="project" value="InterPro"/>
</dbReference>
<protein>
    <recommendedName>
        <fullName evidence="6 7">Large ribosomal subunit protein uL10</fullName>
    </recommendedName>
</protein>
<dbReference type="InterPro" id="IPR022973">
    <property type="entry name" value="Ribosomal_uL10_bac"/>
</dbReference>
<keyword evidence="4 7" id="KW-0687">Ribonucleoprotein</keyword>
<dbReference type="Pfam" id="PF00466">
    <property type="entry name" value="Ribosomal_L10"/>
    <property type="match status" value="1"/>
</dbReference>
<keyword evidence="3 7" id="KW-0689">Ribosomal protein</keyword>
<dbReference type="Proteomes" id="UP000627538">
    <property type="component" value="Unassembled WGS sequence"/>
</dbReference>
<dbReference type="HAMAP" id="MF_00362">
    <property type="entry name" value="Ribosomal_uL10"/>
    <property type="match status" value="1"/>
</dbReference>
<evidence type="ECO:0000256" key="2">
    <source>
        <dbReference type="ARBA" id="ARBA00008889"/>
    </source>
</evidence>
<keyword evidence="7" id="KW-0694">RNA-binding</keyword>
<reference evidence="8 9" key="1">
    <citation type="submission" date="2020-08" db="EMBL/GenBank/DDBJ databases">
        <title>Winkia gen. nov., sp. nov., isolated from faeces of the Anser albifrons in China.</title>
        <authorList>
            <person name="Liu Q."/>
        </authorList>
    </citation>
    <scope>NUCLEOTIDE SEQUENCE [LARGE SCALE GENOMIC DNA]</scope>
    <source>
        <strain evidence="8 9">C62</strain>
    </source>
</reference>
<dbReference type="InterPro" id="IPR001790">
    <property type="entry name" value="Ribosomal_uL10"/>
</dbReference>
<dbReference type="PANTHER" id="PTHR11560">
    <property type="entry name" value="39S RIBOSOMAL PROTEIN L10, MITOCHONDRIAL"/>
    <property type="match status" value="1"/>
</dbReference>
<evidence type="ECO:0000256" key="5">
    <source>
        <dbReference type="ARBA" id="ARBA00026025"/>
    </source>
</evidence>
<keyword evidence="9" id="KW-1185">Reference proteome</keyword>
<comment type="similarity">
    <text evidence="2 7">Belongs to the universal ribosomal protein uL10 family.</text>
</comment>
<organism evidence="8 9">
    <name type="scientific">Nanchangia anserum</name>
    <dbReference type="NCBI Taxonomy" id="2692125"/>
    <lineage>
        <taxon>Bacteria</taxon>
        <taxon>Bacillati</taxon>
        <taxon>Actinomycetota</taxon>
        <taxon>Actinomycetes</taxon>
        <taxon>Actinomycetales</taxon>
        <taxon>Actinomycetaceae</taxon>
        <taxon>Nanchangia</taxon>
    </lineage>
</organism>
<dbReference type="Gene3D" id="3.30.70.1730">
    <property type="match status" value="1"/>
</dbReference>